<protein>
    <submittedName>
        <fullName evidence="2">Uncharacterized protein</fullName>
    </submittedName>
</protein>
<sequence>MTDVQDRRRFTVFPEPLSCGGSMNGDHLLLFARWDRKWARMRTLTTGASPNTALMGWQASRPIRVIQTRLCAQPTISPAPTASTWRDPLQQRHPS</sequence>
<feature type="region of interest" description="Disordered" evidence="1">
    <location>
        <begin position="76"/>
        <end position="95"/>
    </location>
</feature>
<dbReference type="HOGENOM" id="CLU_2369956_0_0_6"/>
<evidence type="ECO:0000256" key="1">
    <source>
        <dbReference type="SAM" id="MobiDB-lite"/>
    </source>
</evidence>
<dbReference type="EMBL" id="CP001798">
    <property type="protein sequence ID" value="ADE14327.1"/>
    <property type="molecule type" value="Genomic_DNA"/>
</dbReference>
<reference evidence="3" key="1">
    <citation type="submission" date="2010-04" db="EMBL/GenBank/DDBJ databases">
        <title>Complete genome sequence of Nitrosococcus halophilus Nc4, a salt-adapted, aerobic obligate ammonia-oxidizing sulfur purple bacterium.</title>
        <authorList>
            <consortium name="US DOE Joint Genome Institute"/>
            <person name="Campbell M.A."/>
            <person name="Malfatti S.A."/>
            <person name="Chain P.S.G."/>
            <person name="Heidelberg J.F."/>
            <person name="Ward B.B."/>
            <person name="Klotz M.G."/>
        </authorList>
    </citation>
    <scope>NUCLEOTIDE SEQUENCE [LARGE SCALE GENOMIC DNA]</scope>
    <source>
        <strain evidence="3">Nc4</strain>
    </source>
</reference>
<dbReference type="Proteomes" id="UP000001844">
    <property type="component" value="Chromosome"/>
</dbReference>
<name>D5BZN2_NITHN</name>
<gene>
    <name evidence="2" type="ordered locus">Nhal_1161</name>
</gene>
<dbReference type="AlphaFoldDB" id="D5BZN2"/>
<organism evidence="2 3">
    <name type="scientific">Nitrosococcus halophilus (strain Nc4)</name>
    <dbReference type="NCBI Taxonomy" id="472759"/>
    <lineage>
        <taxon>Bacteria</taxon>
        <taxon>Pseudomonadati</taxon>
        <taxon>Pseudomonadota</taxon>
        <taxon>Gammaproteobacteria</taxon>
        <taxon>Chromatiales</taxon>
        <taxon>Chromatiaceae</taxon>
        <taxon>Nitrosococcus</taxon>
    </lineage>
</organism>
<evidence type="ECO:0000313" key="2">
    <source>
        <dbReference type="EMBL" id="ADE14327.1"/>
    </source>
</evidence>
<evidence type="ECO:0000313" key="3">
    <source>
        <dbReference type="Proteomes" id="UP000001844"/>
    </source>
</evidence>
<keyword evidence="3" id="KW-1185">Reference proteome</keyword>
<accession>D5BZN2</accession>
<dbReference type="KEGG" id="nhl:Nhal_1161"/>
<proteinExistence type="predicted"/>
<dbReference type="STRING" id="472759.Nhal_1161"/>